<dbReference type="PANTHER" id="PTHR32077:SF3">
    <property type="entry name" value="FASCICLIN-LIKE ARABINOGALACTAN PROTEIN 7"/>
    <property type="match status" value="1"/>
</dbReference>
<sequence length="260" mass="28362">MGHVLFFIFYIFTMMGVSPSISQTILSPMISPVSSPAPTPSPPYVDLSNLLTVAGPFHTFLRYLNREKLTETFQAQANNTDDGITIFVPTDEAFSKLKTPTVLSNLTKNQMRSLLLYHAIPQYYSLSEFTSLSLDSPITTTFAGAAYQLNITENSGGVIRIDSGWSNPKISSSVFSTKPVALYEIHRVLLPIKIFGTPPPQPPSPAPSPEMPGIPNDDVADSPDSKGDDGVSTHQRNIGVKKYCNSIVVYCSGLLLFLLL</sequence>
<evidence type="ECO:0000313" key="11">
    <source>
        <dbReference type="EMBL" id="KMZ61331.1"/>
    </source>
</evidence>
<organism evidence="11 12">
    <name type="scientific">Zostera marina</name>
    <name type="common">Eelgrass</name>
    <dbReference type="NCBI Taxonomy" id="29655"/>
    <lineage>
        <taxon>Eukaryota</taxon>
        <taxon>Viridiplantae</taxon>
        <taxon>Streptophyta</taxon>
        <taxon>Embryophyta</taxon>
        <taxon>Tracheophyta</taxon>
        <taxon>Spermatophyta</taxon>
        <taxon>Magnoliopsida</taxon>
        <taxon>Liliopsida</taxon>
        <taxon>Zosteraceae</taxon>
        <taxon>Zostera</taxon>
    </lineage>
</organism>
<dbReference type="AlphaFoldDB" id="A0A0K9NX09"/>
<evidence type="ECO:0000256" key="7">
    <source>
        <dbReference type="ARBA" id="ARBA00024686"/>
    </source>
</evidence>
<comment type="similarity">
    <text evidence="2">Belongs to the fasciclin-like AGP family.</text>
</comment>
<dbReference type="Pfam" id="PF02469">
    <property type="entry name" value="Fasciclin"/>
    <property type="match status" value="1"/>
</dbReference>
<dbReference type="OMA" id="HSHENAM"/>
<dbReference type="STRING" id="29655.A0A0K9NX09"/>
<proteinExistence type="inferred from homology"/>
<feature type="domain" description="FAS1" evidence="10">
    <location>
        <begin position="44"/>
        <end position="189"/>
    </location>
</feature>
<evidence type="ECO:0000256" key="5">
    <source>
        <dbReference type="ARBA" id="ARBA00022729"/>
    </source>
</evidence>
<feature type="region of interest" description="Disordered" evidence="8">
    <location>
        <begin position="199"/>
        <end position="233"/>
    </location>
</feature>
<feature type="signal peptide" evidence="9">
    <location>
        <begin position="1"/>
        <end position="22"/>
    </location>
</feature>
<dbReference type="Gene3D" id="2.30.180.10">
    <property type="entry name" value="FAS1 domain"/>
    <property type="match status" value="1"/>
</dbReference>
<evidence type="ECO:0000259" key="10">
    <source>
        <dbReference type="PROSITE" id="PS50213"/>
    </source>
</evidence>
<evidence type="ECO:0000256" key="2">
    <source>
        <dbReference type="ARBA" id="ARBA00007843"/>
    </source>
</evidence>
<feature type="chain" id="PRO_5005527241" evidence="9">
    <location>
        <begin position="23"/>
        <end position="260"/>
    </location>
</feature>
<dbReference type="OrthoDB" id="286301at2759"/>
<evidence type="ECO:0000256" key="3">
    <source>
        <dbReference type="ARBA" id="ARBA00022475"/>
    </source>
</evidence>
<keyword evidence="3" id="KW-1003">Cell membrane</keyword>
<dbReference type="PANTHER" id="PTHR32077">
    <property type="entry name" value="FASCICLIN-LIKE ARABINOGALACTAN PROTEIN"/>
    <property type="match status" value="1"/>
</dbReference>
<name>A0A0K9NX09_ZOSMR</name>
<dbReference type="GO" id="GO:0009834">
    <property type="term" value="P:plant-type secondary cell wall biogenesis"/>
    <property type="evidence" value="ECO:0000318"/>
    <property type="project" value="GO_Central"/>
</dbReference>
<evidence type="ECO:0000256" key="6">
    <source>
        <dbReference type="ARBA" id="ARBA00023136"/>
    </source>
</evidence>
<comment type="subcellular location">
    <subcellularLocation>
        <location evidence="1">Cell membrane</location>
        <topology evidence="1">Lipid-anchor</topology>
        <topology evidence="1">GPI-anchor</topology>
    </subcellularLocation>
</comment>
<dbReference type="Proteomes" id="UP000036987">
    <property type="component" value="Unassembled WGS sequence"/>
</dbReference>
<dbReference type="EMBL" id="LFYR01001504">
    <property type="protein sequence ID" value="KMZ61331.1"/>
    <property type="molecule type" value="Genomic_DNA"/>
</dbReference>
<keyword evidence="4" id="KW-0336">GPI-anchor</keyword>
<comment type="caution">
    <text evidence="11">The sequence shown here is derived from an EMBL/GenBank/DDBJ whole genome shotgun (WGS) entry which is preliminary data.</text>
</comment>
<keyword evidence="4" id="KW-0325">Glycoprotein</keyword>
<keyword evidence="6" id="KW-0472">Membrane</keyword>
<comment type="function">
    <text evidence="7">May be a cell surface adhesion protein.</text>
</comment>
<dbReference type="GO" id="GO:0005886">
    <property type="term" value="C:plasma membrane"/>
    <property type="evidence" value="ECO:0000318"/>
    <property type="project" value="GO_Central"/>
</dbReference>
<reference evidence="12" key="1">
    <citation type="journal article" date="2016" name="Nature">
        <title>The genome of the seagrass Zostera marina reveals angiosperm adaptation to the sea.</title>
        <authorList>
            <person name="Olsen J.L."/>
            <person name="Rouze P."/>
            <person name="Verhelst B."/>
            <person name="Lin Y.-C."/>
            <person name="Bayer T."/>
            <person name="Collen J."/>
            <person name="Dattolo E."/>
            <person name="De Paoli E."/>
            <person name="Dittami S."/>
            <person name="Maumus F."/>
            <person name="Michel G."/>
            <person name="Kersting A."/>
            <person name="Lauritano C."/>
            <person name="Lohaus R."/>
            <person name="Toepel M."/>
            <person name="Tonon T."/>
            <person name="Vanneste K."/>
            <person name="Amirebrahimi M."/>
            <person name="Brakel J."/>
            <person name="Bostroem C."/>
            <person name="Chovatia M."/>
            <person name="Grimwood J."/>
            <person name="Jenkins J.W."/>
            <person name="Jueterbock A."/>
            <person name="Mraz A."/>
            <person name="Stam W.T."/>
            <person name="Tice H."/>
            <person name="Bornberg-Bauer E."/>
            <person name="Green P.J."/>
            <person name="Pearson G.A."/>
            <person name="Procaccini G."/>
            <person name="Duarte C.M."/>
            <person name="Schmutz J."/>
            <person name="Reusch T.B.H."/>
            <person name="Van de Peer Y."/>
        </authorList>
    </citation>
    <scope>NUCLEOTIDE SEQUENCE [LARGE SCALE GENOMIC DNA]</scope>
    <source>
        <strain evidence="12">cv. Finnish</strain>
    </source>
</reference>
<dbReference type="GO" id="GO:0098552">
    <property type="term" value="C:side of membrane"/>
    <property type="evidence" value="ECO:0007669"/>
    <property type="project" value="UniProtKB-KW"/>
</dbReference>
<keyword evidence="12" id="KW-1185">Reference proteome</keyword>
<feature type="compositionally biased region" description="Pro residues" evidence="8">
    <location>
        <begin position="199"/>
        <end position="212"/>
    </location>
</feature>
<dbReference type="SMART" id="SM00554">
    <property type="entry name" value="FAS1"/>
    <property type="match status" value="1"/>
</dbReference>
<dbReference type="FunFam" id="2.30.180.10:FF:000012">
    <property type="entry name" value="Fasciclin-like arabinogalactan protein 7"/>
    <property type="match status" value="1"/>
</dbReference>
<evidence type="ECO:0000256" key="1">
    <source>
        <dbReference type="ARBA" id="ARBA00004609"/>
    </source>
</evidence>
<gene>
    <name evidence="11" type="ORF">ZOSMA_537G00060</name>
</gene>
<accession>A0A0K9NX09</accession>
<protein>
    <submittedName>
        <fullName evidence="11">Fasciclin-like arabinogalactan protein 7</fullName>
    </submittedName>
</protein>
<keyword evidence="5 9" id="KW-0732">Signal</keyword>
<dbReference type="PROSITE" id="PS50213">
    <property type="entry name" value="FAS1"/>
    <property type="match status" value="1"/>
</dbReference>
<dbReference type="InterPro" id="IPR036378">
    <property type="entry name" value="FAS1_dom_sf"/>
</dbReference>
<dbReference type="InterPro" id="IPR000782">
    <property type="entry name" value="FAS1_domain"/>
</dbReference>
<evidence type="ECO:0000256" key="9">
    <source>
        <dbReference type="SAM" id="SignalP"/>
    </source>
</evidence>
<dbReference type="InterPro" id="IPR045003">
    <property type="entry name" value="FLA_A"/>
</dbReference>
<evidence type="ECO:0000313" key="12">
    <source>
        <dbReference type="Proteomes" id="UP000036987"/>
    </source>
</evidence>
<evidence type="ECO:0000256" key="8">
    <source>
        <dbReference type="SAM" id="MobiDB-lite"/>
    </source>
</evidence>
<evidence type="ECO:0000256" key="4">
    <source>
        <dbReference type="ARBA" id="ARBA00022622"/>
    </source>
</evidence>
<keyword evidence="4" id="KW-0449">Lipoprotein</keyword>
<dbReference type="SUPFAM" id="SSF82153">
    <property type="entry name" value="FAS1 domain"/>
    <property type="match status" value="1"/>
</dbReference>